<dbReference type="Pfam" id="PF00094">
    <property type="entry name" value="VWD"/>
    <property type="match status" value="1"/>
</dbReference>
<proteinExistence type="predicted"/>
<dbReference type="Pfam" id="PF09172">
    <property type="entry name" value="Vit_open_b-sht"/>
    <property type="match status" value="1"/>
</dbReference>
<keyword evidence="6" id="KW-0325">Glycoprotein</keyword>
<dbReference type="SUPFAM" id="SSF48431">
    <property type="entry name" value="Lipovitellin-phosvitin complex, superhelical domain"/>
    <property type="match status" value="1"/>
</dbReference>
<feature type="compositionally biased region" description="Basic and acidic residues" evidence="8">
    <location>
        <begin position="1568"/>
        <end position="1578"/>
    </location>
</feature>
<gene>
    <name evidence="10" type="primary">WBGene00272482</name>
</gene>
<dbReference type="FunFam" id="2.30.230.10:FF:000004">
    <property type="entry name" value="Vitellogenin-1"/>
    <property type="match status" value="1"/>
</dbReference>
<dbReference type="PROSITE" id="PS51233">
    <property type="entry name" value="VWFD"/>
    <property type="match status" value="1"/>
</dbReference>
<dbReference type="Gene3D" id="2.30.230.10">
    <property type="entry name" value="Lipovitellin, beta-sheet shell regions, chain A"/>
    <property type="match status" value="1"/>
</dbReference>
<dbReference type="GO" id="GO:0045735">
    <property type="term" value="F:nutrient reservoir activity"/>
    <property type="evidence" value="ECO:0007669"/>
    <property type="project" value="UniProtKB-KW"/>
</dbReference>
<keyword evidence="4" id="KW-0758">Storage protein</keyword>
<dbReference type="InterPro" id="IPR001846">
    <property type="entry name" value="VWF_type-D"/>
</dbReference>
<dbReference type="OrthoDB" id="5825149at2759"/>
<sequence length="1671" mass="190993">MRLLIVPALVVAAFAARDSTRWNSEVAHMSLSRASSFKPGFEYRFHIDSQVSHGLSVPGSEQAAMRTQSIVVLTFPEESIGQLRIEKIRVASLQKEIEQPKKIQPFALFEEIEMREEHLRHLLLPLRFHYENGIVSDIEFDREDAEWSKNIKRSYLNMLQVNLSQKDARDESPHLNSDKESVFTAPEITIEGECDVTYTVLPEASPDSSEEEPELRVTKSINFDKCMRRVGQKAVMPLEHKAEKRVPKKEVSREIESSTLIDYRVTGSASEFLIKEVELRSVYVYAPLSKDDSLFNTFVSGTMNLIEIAAENTRLEGPKSERKESLMYSMEWEMSWVKFMATGDERSLQKVVAPYTVLMNKHEIFARLVKTLVSQLQSDEKGVDIAATHEMGKIVNILRISSKEHIRIMHKELCESGDSQTKEVFFDALALAGTFSTVEYLVEKIRAREVSPLRASYLLKQLSSLLAPSKEIVDSLLFLCKDTRQPLIHQSCWLTVGAVMHGVCGGHIDPRACPREVKDEFVAELYQQFTKASTRYEKTLALKTLANSGMDLIVYPLENIINDKKEDRAAIEALRKLRAVLPRKITAVLLPVFKNKNEHPETRVAAFHQIMQTAPEKNVVDQIANHLEFEPSTQVYSFVYSSFTQLAQSDLPEHQSVAESAKAALRLLLPQPSRPLSSTYKQYSTYHDESQSGASLGLSALFSAEGLLPNELKGTYEAKIAGKMRKNLAHFGFKQHNMEKKLFQLLKKLRDAGVEDVLGREKRSLARKPSEILRELYSQLSITRREVNDEKGHALFYVRINDMDYALLPIDEEIIAEILQTFTRDGNLDLSDMESILAKGFDANTVVSTIVYDYSTMIVNSAGMPMAYSAHLPAIFKMNVKISADISKNGEKSIDLVVSARPSLAATHVVKVEILTPLINFGAKILHNAQLNLPVDAKTSVTWRNAIGGRMNLTVPKESIRLAQFSTRPVTFLRVWPKETRAYIQCEEKTIYVDQLENRVHRIEESFFEGAIGVKIKVDGHYHEHIFDKGDDGLPSALLIGENNFEVIFERTEQTPTEYFLFAFYERNVHSPTMTWRSNMTEFLAEDFFNTVKCDEEDFEEEAAEEERRADFRNYVESYNTDKDDIHLFIYSAIRSVGGGSPHSGTFRSKAECDKKMRHCRVKVESGLTPFFENKFDLWKFESEIEMFYPQMPKTLTHLAQMKHREVSVNAETRWGKELENQIAVAIQGEQDREQKKWMKHVTGQKDEKLTSMEEYYRLVEASMLNQYKTIVKYDIKSPVSHGIIDRFYSLFKACFAIAYAPFFSSTIEEFNSEKNVVRAQLTLSPMRGKYANITVHTPTEKVVVRDLRVGSTLPHLNIRRPFVNPLMPHSSQCTVGSHEVNTFDDVVYRTHLTTCYSVLARDCSSDDPEFAILLKNVHHHGEEKKMKIVTRDSIVELEMDKEIDKIRLSVNGNEVAQVDRFANTRINIDIEPYVFDNDDVTFEFDGYTSIVTLSEHYKNKQCGICGHFDIERKNEFRRADNEETEDIDEFHRSYLVKDGECTVEDEKLTEKRNYRIESDEEDEEESTVDKKSKKDGNDCDSEIELEKGTLVVARHEHDQVCFSMEPLPKCPEKTTKGGEKKMRAAFTCLDRSTRKASRLIHKSDHEILNVSGYSESFIEMVSVPTSCLAH</sequence>
<evidence type="ECO:0000313" key="11">
    <source>
        <dbReference type="Proteomes" id="UP000005239"/>
    </source>
</evidence>
<dbReference type="PANTHER" id="PTHR23345:SF15">
    <property type="entry name" value="VITELLOGENIN 1-RELATED"/>
    <property type="match status" value="1"/>
</dbReference>
<dbReference type="InterPro" id="IPR001747">
    <property type="entry name" value="Vitellogenin_N"/>
</dbReference>
<dbReference type="PROSITE" id="PS51211">
    <property type="entry name" value="VITELLOGENIN"/>
    <property type="match status" value="1"/>
</dbReference>
<dbReference type="InterPro" id="IPR015255">
    <property type="entry name" value="Vitellinogen_open_b-sht"/>
</dbReference>
<dbReference type="SMART" id="SM01169">
    <property type="entry name" value="DUF1943"/>
    <property type="match status" value="1"/>
</dbReference>
<keyword evidence="2" id="KW-0964">Secreted</keyword>
<accession>A0A2A6CUD0</accession>
<dbReference type="SUPFAM" id="SSF56968">
    <property type="entry name" value="Lipovitellin-phosvitin complex, beta-sheet shell regions"/>
    <property type="match status" value="2"/>
</dbReference>
<organism evidence="10 11">
    <name type="scientific">Pristionchus pacificus</name>
    <name type="common">Parasitic nematode worm</name>
    <dbReference type="NCBI Taxonomy" id="54126"/>
    <lineage>
        <taxon>Eukaryota</taxon>
        <taxon>Metazoa</taxon>
        <taxon>Ecdysozoa</taxon>
        <taxon>Nematoda</taxon>
        <taxon>Chromadorea</taxon>
        <taxon>Rhabditida</taxon>
        <taxon>Rhabditina</taxon>
        <taxon>Diplogasteromorpha</taxon>
        <taxon>Diplogasteroidea</taxon>
        <taxon>Neodiplogasteridae</taxon>
        <taxon>Pristionchus</taxon>
    </lineage>
</organism>
<evidence type="ECO:0000256" key="1">
    <source>
        <dbReference type="ARBA" id="ARBA00004613"/>
    </source>
</evidence>
<evidence type="ECO:0000256" key="7">
    <source>
        <dbReference type="PROSITE-ProRule" id="PRU00557"/>
    </source>
</evidence>
<dbReference type="InterPro" id="IPR015816">
    <property type="entry name" value="Vitellinogen_b-sht_N"/>
</dbReference>
<evidence type="ECO:0000256" key="5">
    <source>
        <dbReference type="ARBA" id="ARBA00023157"/>
    </source>
</evidence>
<dbReference type="Gene3D" id="2.20.80.10">
    <property type="entry name" value="Lipovitellin-phosvitin complex, chain A, domain 4"/>
    <property type="match status" value="1"/>
</dbReference>
<name>A0A2A6CUD0_PRIPA</name>
<dbReference type="GO" id="GO:0005319">
    <property type="term" value="F:lipid transporter activity"/>
    <property type="evidence" value="ECO:0000318"/>
    <property type="project" value="GO_Central"/>
</dbReference>
<keyword evidence="3 9" id="KW-0732">Signal</keyword>
<evidence type="ECO:0000256" key="2">
    <source>
        <dbReference type="ARBA" id="ARBA00022525"/>
    </source>
</evidence>
<dbReference type="InterPro" id="IPR011030">
    <property type="entry name" value="Lipovitellin_superhlx_dom"/>
</dbReference>
<evidence type="ECO:0000256" key="9">
    <source>
        <dbReference type="SAM" id="SignalP"/>
    </source>
</evidence>
<dbReference type="Proteomes" id="UP000005239">
    <property type="component" value="Unassembled WGS sequence"/>
</dbReference>
<evidence type="ECO:0000256" key="6">
    <source>
        <dbReference type="ARBA" id="ARBA00023180"/>
    </source>
</evidence>
<dbReference type="Gene3D" id="1.25.10.20">
    <property type="entry name" value="Vitellinogen, superhelical"/>
    <property type="match status" value="1"/>
</dbReference>
<reference evidence="11" key="1">
    <citation type="journal article" date="2008" name="Nat. Genet.">
        <title>The Pristionchus pacificus genome provides a unique perspective on nematode lifestyle and parasitism.</title>
        <authorList>
            <person name="Dieterich C."/>
            <person name="Clifton S.W."/>
            <person name="Schuster L.N."/>
            <person name="Chinwalla A."/>
            <person name="Delehaunty K."/>
            <person name="Dinkelacker I."/>
            <person name="Fulton L."/>
            <person name="Fulton R."/>
            <person name="Godfrey J."/>
            <person name="Minx P."/>
            <person name="Mitreva M."/>
            <person name="Roeseler W."/>
            <person name="Tian H."/>
            <person name="Witte H."/>
            <person name="Yang S.P."/>
            <person name="Wilson R.K."/>
            <person name="Sommer R.J."/>
        </authorList>
    </citation>
    <scope>NUCLEOTIDE SEQUENCE [LARGE SCALE GENOMIC DNA]</scope>
    <source>
        <strain evidence="11">PS312</strain>
    </source>
</reference>
<comment type="subcellular location">
    <subcellularLocation>
        <location evidence="1">Secreted</location>
    </subcellularLocation>
</comment>
<evidence type="ECO:0000256" key="8">
    <source>
        <dbReference type="SAM" id="MobiDB-lite"/>
    </source>
</evidence>
<keyword evidence="11" id="KW-1185">Reference proteome</keyword>
<keyword evidence="5" id="KW-1015">Disulfide bond</keyword>
<dbReference type="SMART" id="SM00216">
    <property type="entry name" value="VWD"/>
    <property type="match status" value="1"/>
</dbReference>
<dbReference type="FunFam" id="1.25.10.20:FF:000003">
    <property type="entry name" value="Vitellogenin C"/>
    <property type="match status" value="1"/>
</dbReference>
<dbReference type="Pfam" id="PF01347">
    <property type="entry name" value="Vitellogenin_N"/>
    <property type="match status" value="1"/>
</dbReference>
<dbReference type="GO" id="GO:0005576">
    <property type="term" value="C:extracellular region"/>
    <property type="evidence" value="ECO:0007669"/>
    <property type="project" value="UniProtKB-SubCell"/>
</dbReference>
<dbReference type="PANTHER" id="PTHR23345">
    <property type="entry name" value="VITELLOGENIN-RELATED"/>
    <property type="match status" value="1"/>
</dbReference>
<evidence type="ECO:0000256" key="3">
    <source>
        <dbReference type="ARBA" id="ARBA00022729"/>
    </source>
</evidence>
<dbReference type="EnsemblMetazoa" id="PPA34113.1">
    <property type="protein sequence ID" value="PPA34113.1"/>
    <property type="gene ID" value="WBGene00272482"/>
</dbReference>
<dbReference type="SMART" id="SM00638">
    <property type="entry name" value="LPD_N"/>
    <property type="match status" value="1"/>
</dbReference>
<protein>
    <submittedName>
        <fullName evidence="10">Uncharacterized protein</fullName>
    </submittedName>
</protein>
<dbReference type="InterPro" id="IPR050733">
    <property type="entry name" value="Vitellogenin/Apolipophorin"/>
</dbReference>
<comment type="caution">
    <text evidence="7">Lacks conserved residue(s) required for the propagation of feature annotation.</text>
</comment>
<reference evidence="10" key="2">
    <citation type="submission" date="2022-06" db="UniProtKB">
        <authorList>
            <consortium name="EnsemblMetazoa"/>
        </authorList>
    </citation>
    <scope>IDENTIFICATION</scope>
    <source>
        <strain evidence="10">PS312</strain>
    </source>
</reference>
<evidence type="ECO:0000256" key="4">
    <source>
        <dbReference type="ARBA" id="ARBA00022761"/>
    </source>
</evidence>
<feature type="chain" id="PRO_5043444771" evidence="9">
    <location>
        <begin position="16"/>
        <end position="1671"/>
    </location>
</feature>
<feature type="signal peptide" evidence="9">
    <location>
        <begin position="1"/>
        <end position="15"/>
    </location>
</feature>
<feature type="region of interest" description="Disordered" evidence="8">
    <location>
        <begin position="1553"/>
        <end position="1581"/>
    </location>
</feature>
<dbReference type="InterPro" id="IPR015819">
    <property type="entry name" value="Lipid_transp_b-sht_shell"/>
</dbReference>
<evidence type="ECO:0000313" key="10">
    <source>
        <dbReference type="EnsemblMetazoa" id="PPA34113.1"/>
    </source>
</evidence>
<accession>A0A8R1UJY8</accession>